<keyword evidence="7" id="KW-1133">Transmembrane helix</keyword>
<dbReference type="PANTHER" id="PTHR42874:SF1">
    <property type="entry name" value="URICASE"/>
    <property type="match status" value="1"/>
</dbReference>
<reference evidence="8" key="1">
    <citation type="submission" date="2023-05" db="EMBL/GenBank/DDBJ databases">
        <authorList>
            <person name="Huff M."/>
        </authorList>
    </citation>
    <scope>NUCLEOTIDE SEQUENCE</scope>
</reference>
<evidence type="ECO:0000313" key="8">
    <source>
        <dbReference type="EMBL" id="CAI9773074.1"/>
    </source>
</evidence>
<dbReference type="InterPro" id="IPR002042">
    <property type="entry name" value="Uricase"/>
</dbReference>
<organism evidence="8 9">
    <name type="scientific">Fraxinus pennsylvanica</name>
    <dbReference type="NCBI Taxonomy" id="56036"/>
    <lineage>
        <taxon>Eukaryota</taxon>
        <taxon>Viridiplantae</taxon>
        <taxon>Streptophyta</taxon>
        <taxon>Embryophyta</taxon>
        <taxon>Tracheophyta</taxon>
        <taxon>Spermatophyta</taxon>
        <taxon>Magnoliopsida</taxon>
        <taxon>eudicotyledons</taxon>
        <taxon>Gunneridae</taxon>
        <taxon>Pentapetalae</taxon>
        <taxon>asterids</taxon>
        <taxon>lamiids</taxon>
        <taxon>Lamiales</taxon>
        <taxon>Oleaceae</taxon>
        <taxon>Oleeae</taxon>
        <taxon>Fraxinus</taxon>
    </lineage>
</organism>
<keyword evidence="4" id="KW-0659">Purine metabolism</keyword>
<dbReference type="PANTHER" id="PTHR42874">
    <property type="entry name" value="URICASE"/>
    <property type="match status" value="1"/>
</dbReference>
<keyword evidence="7" id="KW-0472">Membrane</keyword>
<keyword evidence="5" id="KW-0560">Oxidoreductase</keyword>
<comment type="pathway">
    <text evidence="1">Purine metabolism; urate degradation; (S)-allantoin from urate: step 1/3.</text>
</comment>
<dbReference type="AlphaFoldDB" id="A0AAD1ZPD7"/>
<feature type="transmembrane region" description="Helical" evidence="7">
    <location>
        <begin position="41"/>
        <end position="61"/>
    </location>
</feature>
<dbReference type="SUPFAM" id="SSF55620">
    <property type="entry name" value="Tetrahydrobiopterin biosynthesis enzymes-like"/>
    <property type="match status" value="2"/>
</dbReference>
<dbReference type="Gene3D" id="3.10.270.10">
    <property type="entry name" value="Urate Oxidase"/>
    <property type="match status" value="1"/>
</dbReference>
<dbReference type="GO" id="GO:0005777">
    <property type="term" value="C:peroxisome"/>
    <property type="evidence" value="ECO:0007669"/>
    <property type="project" value="TreeGrafter"/>
</dbReference>
<keyword evidence="7" id="KW-0812">Transmembrane</keyword>
<evidence type="ECO:0000256" key="3">
    <source>
        <dbReference type="ARBA" id="ARBA00012598"/>
    </source>
</evidence>
<evidence type="ECO:0000256" key="2">
    <source>
        <dbReference type="ARBA" id="ARBA00009760"/>
    </source>
</evidence>
<gene>
    <name evidence="8" type="ORF">FPE_LOCUS20504</name>
</gene>
<dbReference type="GO" id="GO:0004846">
    <property type="term" value="F:urate oxidase activity"/>
    <property type="evidence" value="ECO:0007669"/>
    <property type="project" value="UniProtKB-EC"/>
</dbReference>
<keyword evidence="9" id="KW-1185">Reference proteome</keyword>
<comment type="similarity">
    <text evidence="2">Belongs to the uricase family.</text>
</comment>
<proteinExistence type="inferred from homology"/>
<evidence type="ECO:0000256" key="1">
    <source>
        <dbReference type="ARBA" id="ARBA00004831"/>
    </source>
</evidence>
<dbReference type="Proteomes" id="UP000834106">
    <property type="component" value="Chromosome 12"/>
</dbReference>
<accession>A0AAD1ZPD7</accession>
<dbReference type="EC" id="1.7.3.3" evidence="3"/>
<dbReference type="EMBL" id="OU503047">
    <property type="protein sequence ID" value="CAI9773074.1"/>
    <property type="molecule type" value="Genomic_DNA"/>
</dbReference>
<evidence type="ECO:0000256" key="7">
    <source>
        <dbReference type="SAM" id="Phobius"/>
    </source>
</evidence>
<sequence>MDVKKVLVDTFFGHLEEGVYNPSIQSSLYYMAKAVLGRSRCFFNICGMLYLILVYVAQLLIRHSRFPDISSVQLKMPNIHFLPVSLSSKDNPVIFKFEDDVYLSTDEPHGSIEASLTRMPSKM</sequence>
<evidence type="ECO:0000256" key="4">
    <source>
        <dbReference type="ARBA" id="ARBA00022631"/>
    </source>
</evidence>
<dbReference type="Pfam" id="PF01014">
    <property type="entry name" value="Uricase"/>
    <property type="match status" value="1"/>
</dbReference>
<dbReference type="GO" id="GO:0006145">
    <property type="term" value="P:purine nucleobase catabolic process"/>
    <property type="evidence" value="ECO:0007669"/>
    <property type="project" value="TreeGrafter"/>
</dbReference>
<name>A0AAD1ZPD7_9LAMI</name>
<evidence type="ECO:0000256" key="6">
    <source>
        <dbReference type="ARBA" id="ARBA00031317"/>
    </source>
</evidence>
<protein>
    <recommendedName>
        <fullName evidence="3">factor independent urate hydroxylase</fullName>
        <ecNumber evidence="3">1.7.3.3</ecNumber>
    </recommendedName>
    <alternativeName>
        <fullName evidence="6">Urate oxidase</fullName>
    </alternativeName>
</protein>
<evidence type="ECO:0000313" key="9">
    <source>
        <dbReference type="Proteomes" id="UP000834106"/>
    </source>
</evidence>
<evidence type="ECO:0000256" key="5">
    <source>
        <dbReference type="ARBA" id="ARBA00023002"/>
    </source>
</evidence>
<dbReference type="GO" id="GO:0019628">
    <property type="term" value="P:urate catabolic process"/>
    <property type="evidence" value="ECO:0007669"/>
    <property type="project" value="TreeGrafter"/>
</dbReference>